<dbReference type="InParanoid" id="W2SAX4"/>
<feature type="region of interest" description="Disordered" evidence="1">
    <location>
        <begin position="18"/>
        <end position="47"/>
    </location>
</feature>
<sequence length="165" mass="17503">MADDTSYMSFLNKANAYEPKSAVQETTSTSQGRSKFDPTSTGSASAAPKAIAELLSSTQPHYTSETDAPFEPFFAPYSGKSLPSAADFVKSLGTTGSSDIEELTADDFNPKGQYSNVIDAVKASGDGNIKVYRLEVSSTRAVYFIVTLAEGESKLVGLKVESVES</sequence>
<name>W2SAX4_CYPE1</name>
<organism evidence="2 3">
    <name type="scientific">Cyphellophora europaea (strain CBS 101466)</name>
    <name type="common">Phialophora europaea</name>
    <dbReference type="NCBI Taxonomy" id="1220924"/>
    <lineage>
        <taxon>Eukaryota</taxon>
        <taxon>Fungi</taxon>
        <taxon>Dikarya</taxon>
        <taxon>Ascomycota</taxon>
        <taxon>Pezizomycotina</taxon>
        <taxon>Eurotiomycetes</taxon>
        <taxon>Chaetothyriomycetidae</taxon>
        <taxon>Chaetothyriales</taxon>
        <taxon>Cyphellophoraceae</taxon>
        <taxon>Cyphellophora</taxon>
    </lineage>
</organism>
<gene>
    <name evidence="2" type="ORF">HMPREF1541_09940</name>
</gene>
<dbReference type="PANTHER" id="PTHR42093:SF1">
    <property type="match status" value="1"/>
</dbReference>
<dbReference type="VEuPathDB" id="FungiDB:HMPREF1541_09940"/>
<dbReference type="OrthoDB" id="5366485at2759"/>
<keyword evidence="3" id="KW-1185">Reference proteome</keyword>
<dbReference type="RefSeq" id="XP_008712834.1">
    <property type="nucleotide sequence ID" value="XM_008714612.1"/>
</dbReference>
<feature type="compositionally biased region" description="Polar residues" evidence="1">
    <location>
        <begin position="23"/>
        <end position="44"/>
    </location>
</feature>
<dbReference type="PANTHER" id="PTHR42093">
    <property type="match status" value="1"/>
</dbReference>
<evidence type="ECO:0000313" key="3">
    <source>
        <dbReference type="Proteomes" id="UP000030752"/>
    </source>
</evidence>
<dbReference type="Proteomes" id="UP000030752">
    <property type="component" value="Unassembled WGS sequence"/>
</dbReference>
<dbReference type="GeneID" id="19977279"/>
<dbReference type="Gene3D" id="3.40.1460.10">
    <property type="entry name" value="Nuclease A inhibitor-like"/>
    <property type="match status" value="1"/>
</dbReference>
<dbReference type="InterPro" id="IPR056539">
    <property type="entry name" value="NuiA-like"/>
</dbReference>
<dbReference type="EMBL" id="KB822713">
    <property type="protein sequence ID" value="ETN45064.1"/>
    <property type="molecule type" value="Genomic_DNA"/>
</dbReference>
<evidence type="ECO:0000256" key="1">
    <source>
        <dbReference type="SAM" id="MobiDB-lite"/>
    </source>
</evidence>
<evidence type="ECO:0000313" key="2">
    <source>
        <dbReference type="EMBL" id="ETN45064.1"/>
    </source>
</evidence>
<dbReference type="AlphaFoldDB" id="W2SAX4"/>
<dbReference type="Pfam" id="PF23151">
    <property type="entry name" value="NuiA_2"/>
    <property type="match status" value="1"/>
</dbReference>
<dbReference type="eggNOG" id="ENOG502SBFH">
    <property type="taxonomic scope" value="Eukaryota"/>
</dbReference>
<proteinExistence type="predicted"/>
<dbReference type="HOGENOM" id="CLU_092474_2_0_1"/>
<protein>
    <submittedName>
        <fullName evidence="2">Uncharacterized protein</fullName>
    </submittedName>
</protein>
<reference evidence="2 3" key="1">
    <citation type="submission" date="2013-03" db="EMBL/GenBank/DDBJ databases">
        <title>The Genome Sequence of Phialophora europaea CBS 101466.</title>
        <authorList>
            <consortium name="The Broad Institute Genomics Platform"/>
            <person name="Cuomo C."/>
            <person name="de Hoog S."/>
            <person name="Gorbushina A."/>
            <person name="Walker B."/>
            <person name="Young S.K."/>
            <person name="Zeng Q."/>
            <person name="Gargeya S."/>
            <person name="Fitzgerald M."/>
            <person name="Haas B."/>
            <person name="Abouelleil A."/>
            <person name="Allen A.W."/>
            <person name="Alvarado L."/>
            <person name="Arachchi H.M."/>
            <person name="Berlin A.M."/>
            <person name="Chapman S.B."/>
            <person name="Gainer-Dewar J."/>
            <person name="Goldberg J."/>
            <person name="Griggs A."/>
            <person name="Gujja S."/>
            <person name="Hansen M."/>
            <person name="Howarth C."/>
            <person name="Imamovic A."/>
            <person name="Ireland A."/>
            <person name="Larimer J."/>
            <person name="McCowan C."/>
            <person name="Murphy C."/>
            <person name="Pearson M."/>
            <person name="Poon T.W."/>
            <person name="Priest M."/>
            <person name="Roberts A."/>
            <person name="Saif S."/>
            <person name="Shea T."/>
            <person name="Sisk P."/>
            <person name="Sykes S."/>
            <person name="Wortman J."/>
            <person name="Nusbaum C."/>
            <person name="Birren B."/>
        </authorList>
    </citation>
    <scope>NUCLEOTIDE SEQUENCE [LARGE SCALE GENOMIC DNA]</scope>
    <source>
        <strain evidence="2 3">CBS 101466</strain>
    </source>
</reference>
<accession>W2SAX4</accession>